<proteinExistence type="predicted"/>
<reference evidence="1" key="1">
    <citation type="submission" date="2014-12" db="EMBL/GenBank/DDBJ databases">
        <title>Insight into the proteome of Arion vulgaris.</title>
        <authorList>
            <person name="Aradska J."/>
            <person name="Bulat T."/>
            <person name="Smidak R."/>
            <person name="Sarate P."/>
            <person name="Gangsoo J."/>
            <person name="Sialana F."/>
            <person name="Bilban M."/>
            <person name="Lubec G."/>
        </authorList>
    </citation>
    <scope>NUCLEOTIDE SEQUENCE</scope>
    <source>
        <tissue evidence="1">Skin</tissue>
    </source>
</reference>
<dbReference type="EMBL" id="HACG01021658">
    <property type="protein sequence ID" value="CEK68523.1"/>
    <property type="molecule type" value="Transcribed_RNA"/>
</dbReference>
<evidence type="ECO:0000313" key="1">
    <source>
        <dbReference type="EMBL" id="CEK68523.1"/>
    </source>
</evidence>
<dbReference type="AlphaFoldDB" id="A0A0B6ZJ44"/>
<accession>A0A0B6ZJ44</accession>
<organism evidence="1">
    <name type="scientific">Arion vulgaris</name>
    <dbReference type="NCBI Taxonomy" id="1028688"/>
    <lineage>
        <taxon>Eukaryota</taxon>
        <taxon>Metazoa</taxon>
        <taxon>Spiralia</taxon>
        <taxon>Lophotrochozoa</taxon>
        <taxon>Mollusca</taxon>
        <taxon>Gastropoda</taxon>
        <taxon>Heterobranchia</taxon>
        <taxon>Euthyneura</taxon>
        <taxon>Panpulmonata</taxon>
        <taxon>Eupulmonata</taxon>
        <taxon>Stylommatophora</taxon>
        <taxon>Helicina</taxon>
        <taxon>Arionoidea</taxon>
        <taxon>Arionidae</taxon>
        <taxon>Arion</taxon>
    </lineage>
</organism>
<gene>
    <name evidence="1" type="primary">ORF66607</name>
</gene>
<name>A0A0B6ZJ44_9EUPU</name>
<feature type="non-terminal residue" evidence="1">
    <location>
        <position position="224"/>
    </location>
</feature>
<feature type="non-terminal residue" evidence="1">
    <location>
        <position position="1"/>
    </location>
</feature>
<protein>
    <submittedName>
        <fullName evidence="1">Uncharacterized protein</fullName>
    </submittedName>
</protein>
<sequence>GKNRYSLSKMVPVAVSLNIGGVCNPESTEPISQIYLNTRIRSSNIMAHKTLDSEIVDSVWTNNNHNSSAGVNSIQNQSSFDEQVQESSSVSEFNRVLSISDCKNVIDGQSILDKLSQSLALFNAHDNTLVNGRNSDVLVQAKRHLSATESGEVCSNHLSLVTWNDAVDTILPGVETYHSEQPCIFSYENQTTSDLINVLQYVCTGAAEFKKADTDDYDNAADMT</sequence>